<feature type="region of interest" description="Disordered" evidence="1">
    <location>
        <begin position="1"/>
        <end position="58"/>
    </location>
</feature>
<organism evidence="2 3">
    <name type="scientific">Byssothecium circinans</name>
    <dbReference type="NCBI Taxonomy" id="147558"/>
    <lineage>
        <taxon>Eukaryota</taxon>
        <taxon>Fungi</taxon>
        <taxon>Dikarya</taxon>
        <taxon>Ascomycota</taxon>
        <taxon>Pezizomycotina</taxon>
        <taxon>Dothideomycetes</taxon>
        <taxon>Pleosporomycetidae</taxon>
        <taxon>Pleosporales</taxon>
        <taxon>Massarineae</taxon>
        <taxon>Massarinaceae</taxon>
        <taxon>Byssothecium</taxon>
    </lineage>
</organism>
<sequence length="553" mass="58812">MENRWRNMTFSSAIIGQQRPEPSSSGTNRQSVRSPEIILKPRSSSPSSTAATTSSSTAVSVSSSEKALPIVHELDATATSLNRGPTLDPHAFELYQLYQATGEIECCISELSPSAEGAGLSWQYCWSLINAYTLGTSMRDIEFSDRCIDILARSIAPGIPADYDTIEHVFTAGGIPGLLKQFVVDRCLQSGKRLLGKDGLDAWKLPQSFMVRAFETAMGLLNGGAQAEEERDEACRYHLHRRPEKCYKLKADCKVEECDVSERNSLAAEGSATLTISTGNASPATAKELDASTSGNTAAVLVPFDDGTQLQSNAESDLADVSPTVRTAEPVIQKEAKVIALARPSDEVTEMLGGANAMTKARVVYVGPKRSRATTESPDMTGADATCGNGDIRGEVVNGQEEKKTTVPADPIPISSLNTIGDTTAGATETAISAVELPSTTPPDCAATPMSPPLTALFKPSEKSISPVPNASPEEIPSEIANMSGVTQRAASAQSSRVSLSSSSSSLRDRRRQSQIPLPLHMRGRKESDVSMFEVYAKCVPGAFIESEVGVDG</sequence>
<reference evidence="2" key="1">
    <citation type="journal article" date="2020" name="Stud. Mycol.">
        <title>101 Dothideomycetes genomes: a test case for predicting lifestyles and emergence of pathogens.</title>
        <authorList>
            <person name="Haridas S."/>
            <person name="Albert R."/>
            <person name="Binder M."/>
            <person name="Bloem J."/>
            <person name="Labutti K."/>
            <person name="Salamov A."/>
            <person name="Andreopoulos B."/>
            <person name="Baker S."/>
            <person name="Barry K."/>
            <person name="Bills G."/>
            <person name="Bluhm B."/>
            <person name="Cannon C."/>
            <person name="Castanera R."/>
            <person name="Culley D."/>
            <person name="Daum C."/>
            <person name="Ezra D."/>
            <person name="Gonzalez J."/>
            <person name="Henrissat B."/>
            <person name="Kuo A."/>
            <person name="Liang C."/>
            <person name="Lipzen A."/>
            <person name="Lutzoni F."/>
            <person name="Magnuson J."/>
            <person name="Mondo S."/>
            <person name="Nolan M."/>
            <person name="Ohm R."/>
            <person name="Pangilinan J."/>
            <person name="Park H.-J."/>
            <person name="Ramirez L."/>
            <person name="Alfaro M."/>
            <person name="Sun H."/>
            <person name="Tritt A."/>
            <person name="Yoshinaga Y."/>
            <person name="Zwiers L.-H."/>
            <person name="Turgeon B."/>
            <person name="Goodwin S."/>
            <person name="Spatafora J."/>
            <person name="Crous P."/>
            <person name="Grigoriev I."/>
        </authorList>
    </citation>
    <scope>NUCLEOTIDE SEQUENCE</scope>
    <source>
        <strain evidence="2">CBS 675.92</strain>
    </source>
</reference>
<protein>
    <submittedName>
        <fullName evidence="2">Uncharacterized protein</fullName>
    </submittedName>
</protein>
<gene>
    <name evidence="2" type="ORF">CC80DRAFT_184513</name>
</gene>
<accession>A0A6A5TJZ3</accession>
<dbReference type="OrthoDB" id="3791417at2759"/>
<feature type="region of interest" description="Disordered" evidence="1">
    <location>
        <begin position="437"/>
        <end position="523"/>
    </location>
</feature>
<dbReference type="Proteomes" id="UP000800035">
    <property type="component" value="Unassembled WGS sequence"/>
</dbReference>
<dbReference type="EMBL" id="ML977013">
    <property type="protein sequence ID" value="KAF1951992.1"/>
    <property type="molecule type" value="Genomic_DNA"/>
</dbReference>
<feature type="region of interest" description="Disordered" evidence="1">
    <location>
        <begin position="369"/>
        <end position="391"/>
    </location>
</feature>
<feature type="compositionally biased region" description="Low complexity" evidence="1">
    <location>
        <begin position="43"/>
        <end position="58"/>
    </location>
</feature>
<dbReference type="AlphaFoldDB" id="A0A6A5TJZ3"/>
<evidence type="ECO:0000256" key="1">
    <source>
        <dbReference type="SAM" id="MobiDB-lite"/>
    </source>
</evidence>
<evidence type="ECO:0000313" key="2">
    <source>
        <dbReference type="EMBL" id="KAF1951992.1"/>
    </source>
</evidence>
<feature type="compositionally biased region" description="Low complexity" evidence="1">
    <location>
        <begin position="488"/>
        <end position="506"/>
    </location>
</feature>
<name>A0A6A5TJZ3_9PLEO</name>
<evidence type="ECO:0000313" key="3">
    <source>
        <dbReference type="Proteomes" id="UP000800035"/>
    </source>
</evidence>
<keyword evidence="3" id="KW-1185">Reference proteome</keyword>
<feature type="compositionally biased region" description="Polar residues" evidence="1">
    <location>
        <begin position="1"/>
        <end position="33"/>
    </location>
</feature>
<proteinExistence type="predicted"/>